<evidence type="ECO:0000256" key="10">
    <source>
        <dbReference type="ARBA" id="ARBA00023136"/>
    </source>
</evidence>
<keyword evidence="4 13" id="KW-0645">Protease</keyword>
<feature type="transmembrane region" description="Helical" evidence="11">
    <location>
        <begin position="350"/>
        <end position="370"/>
    </location>
</feature>
<evidence type="ECO:0000313" key="14">
    <source>
        <dbReference type="Proteomes" id="UP000198650"/>
    </source>
</evidence>
<dbReference type="CDD" id="cd06163">
    <property type="entry name" value="S2P-M50_PDZ_RseP-like"/>
    <property type="match status" value="1"/>
</dbReference>
<evidence type="ECO:0000256" key="8">
    <source>
        <dbReference type="ARBA" id="ARBA00022989"/>
    </source>
</evidence>
<evidence type="ECO:0000256" key="7">
    <source>
        <dbReference type="ARBA" id="ARBA00022833"/>
    </source>
</evidence>
<keyword evidence="8 11" id="KW-1133">Transmembrane helix</keyword>
<gene>
    <name evidence="13" type="ORF">SAMN05192569_100384</name>
</gene>
<evidence type="ECO:0000313" key="13">
    <source>
        <dbReference type="EMBL" id="SFA41679.1"/>
    </source>
</evidence>
<dbReference type="InterPro" id="IPR041489">
    <property type="entry name" value="PDZ_6"/>
</dbReference>
<keyword evidence="11" id="KW-0479">Metal-binding</keyword>
<evidence type="ECO:0000256" key="3">
    <source>
        <dbReference type="ARBA" id="ARBA00007931"/>
    </source>
</evidence>
<evidence type="ECO:0000259" key="12">
    <source>
        <dbReference type="PROSITE" id="PS50106"/>
    </source>
</evidence>
<reference evidence="14" key="1">
    <citation type="submission" date="2016-10" db="EMBL/GenBank/DDBJ databases">
        <authorList>
            <person name="Varghese N."/>
            <person name="Submissions S."/>
        </authorList>
    </citation>
    <scope>NUCLEOTIDE SEQUENCE [LARGE SCALE GENOMIC DNA]</scope>
    <source>
        <strain evidence="14">M1</strain>
    </source>
</reference>
<dbReference type="InterPro" id="IPR008915">
    <property type="entry name" value="Peptidase_M50"/>
</dbReference>
<dbReference type="Pfam" id="PF02163">
    <property type="entry name" value="Peptidase_M50"/>
    <property type="match status" value="1"/>
</dbReference>
<dbReference type="SMART" id="SM00228">
    <property type="entry name" value="PDZ"/>
    <property type="match status" value="1"/>
</dbReference>
<dbReference type="SUPFAM" id="SSF50156">
    <property type="entry name" value="PDZ domain-like"/>
    <property type="match status" value="1"/>
</dbReference>
<evidence type="ECO:0000256" key="1">
    <source>
        <dbReference type="ARBA" id="ARBA00001947"/>
    </source>
</evidence>
<dbReference type="GO" id="GO:0046872">
    <property type="term" value="F:metal ion binding"/>
    <property type="evidence" value="ECO:0007669"/>
    <property type="project" value="UniProtKB-KW"/>
</dbReference>
<dbReference type="InterPro" id="IPR001478">
    <property type="entry name" value="PDZ"/>
</dbReference>
<dbReference type="PANTHER" id="PTHR42837:SF2">
    <property type="entry name" value="MEMBRANE METALLOPROTEASE ARASP2, CHLOROPLASTIC-RELATED"/>
    <property type="match status" value="1"/>
</dbReference>
<sequence>MKKVVETLEPIIAFIVIFGALVFFHELGHLIFAKRAGILCREFAIGFGPKVFSFKKNETVYTIRLLPLGGFVRMAGEDPEMIEIKPGQVVGLVLDKNGNVDKIVVNHKDNYPNAKIIEVEQADLEHHMYITGYVEQNEERLERFSVNEPAFFVVNHQEIQIAPYHRQFVAKTLGQRTMTILAGPLMNFVLAFVVFLLIGLLQGYPVDKPIIGELTKEGAAREAGLQQGDIVLSINNEPVKTWTQVVNIIRAHPEEELLFKIQRDGKVMDIVVTPEAKKVQGETIGLIGAYQPMEKSVFGSLKQGIMETYYWTKEILVGLGQLVTGQFKLDMLSGPVGIAVSTGKVAQSGIYYLMKWGAILSINLGIVNLLPLPALDGGRLLFFAIEALRGKPIDRQKEGIVHFIGFALLMLLMLVVTWNDIQKFFL</sequence>
<keyword evidence="10 11" id="KW-0472">Membrane</keyword>
<feature type="transmembrane region" description="Helical" evidence="11">
    <location>
        <begin position="12"/>
        <end position="32"/>
    </location>
</feature>
<dbReference type="NCBIfam" id="TIGR00054">
    <property type="entry name" value="RIP metalloprotease RseP"/>
    <property type="match status" value="1"/>
</dbReference>
<keyword evidence="14" id="KW-1185">Reference proteome</keyword>
<keyword evidence="6 11" id="KW-0378">Hydrolase</keyword>
<comment type="cofactor">
    <cofactor evidence="1 11">
        <name>Zn(2+)</name>
        <dbReference type="ChEBI" id="CHEBI:29105"/>
    </cofactor>
</comment>
<dbReference type="GO" id="GO:0004222">
    <property type="term" value="F:metalloendopeptidase activity"/>
    <property type="evidence" value="ECO:0007669"/>
    <property type="project" value="InterPro"/>
</dbReference>
<dbReference type="PROSITE" id="PS50106">
    <property type="entry name" value="PDZ"/>
    <property type="match status" value="1"/>
</dbReference>
<comment type="subcellular location">
    <subcellularLocation>
        <location evidence="2">Membrane</location>
        <topology evidence="2">Multi-pass membrane protein</topology>
    </subcellularLocation>
</comment>
<dbReference type="STRING" id="186116.SAMN05192569_100384"/>
<feature type="transmembrane region" description="Helical" evidence="11">
    <location>
        <begin position="399"/>
        <end position="418"/>
    </location>
</feature>
<accession>A0A1I0SQB6</accession>
<evidence type="ECO:0000256" key="2">
    <source>
        <dbReference type="ARBA" id="ARBA00004141"/>
    </source>
</evidence>
<dbReference type="GO" id="GO:0006508">
    <property type="term" value="P:proteolysis"/>
    <property type="evidence" value="ECO:0007669"/>
    <property type="project" value="UniProtKB-KW"/>
</dbReference>
<keyword evidence="9 11" id="KW-0482">Metalloprotease</keyword>
<feature type="transmembrane region" description="Helical" evidence="11">
    <location>
        <begin position="180"/>
        <end position="201"/>
    </location>
</feature>
<dbReference type="Gene3D" id="2.30.42.10">
    <property type="match status" value="1"/>
</dbReference>
<comment type="similarity">
    <text evidence="3 11">Belongs to the peptidase M50B family.</text>
</comment>
<feature type="domain" description="PDZ" evidence="12">
    <location>
        <begin position="203"/>
        <end position="276"/>
    </location>
</feature>
<name>A0A1I0SQB6_9BACL</name>
<dbReference type="GO" id="GO:0016020">
    <property type="term" value="C:membrane"/>
    <property type="evidence" value="ECO:0007669"/>
    <property type="project" value="UniProtKB-SubCell"/>
</dbReference>
<evidence type="ECO:0000256" key="6">
    <source>
        <dbReference type="ARBA" id="ARBA00022801"/>
    </source>
</evidence>
<dbReference type="Proteomes" id="UP000198650">
    <property type="component" value="Unassembled WGS sequence"/>
</dbReference>
<evidence type="ECO:0000256" key="4">
    <source>
        <dbReference type="ARBA" id="ARBA00022670"/>
    </source>
</evidence>
<dbReference type="PANTHER" id="PTHR42837">
    <property type="entry name" value="REGULATOR OF SIGMA-E PROTEASE RSEP"/>
    <property type="match status" value="1"/>
</dbReference>
<dbReference type="Pfam" id="PF17820">
    <property type="entry name" value="PDZ_6"/>
    <property type="match status" value="1"/>
</dbReference>
<evidence type="ECO:0000256" key="11">
    <source>
        <dbReference type="RuleBase" id="RU362031"/>
    </source>
</evidence>
<keyword evidence="7 11" id="KW-0862">Zinc</keyword>
<dbReference type="CDD" id="cd23081">
    <property type="entry name" value="cpPDZ_EcRseP-like"/>
    <property type="match status" value="1"/>
</dbReference>
<proteinExistence type="inferred from homology"/>
<protein>
    <recommendedName>
        <fullName evidence="11">Zinc metalloprotease</fullName>
        <ecNumber evidence="11">3.4.24.-</ecNumber>
    </recommendedName>
</protein>
<keyword evidence="5 11" id="KW-0812">Transmembrane</keyword>
<dbReference type="EC" id="3.4.24.-" evidence="11"/>
<evidence type="ECO:0000256" key="5">
    <source>
        <dbReference type="ARBA" id="ARBA00022692"/>
    </source>
</evidence>
<organism evidence="13 14">
    <name type="scientific">Parageobacillus thermantarcticus</name>
    <dbReference type="NCBI Taxonomy" id="186116"/>
    <lineage>
        <taxon>Bacteria</taxon>
        <taxon>Bacillati</taxon>
        <taxon>Bacillota</taxon>
        <taxon>Bacilli</taxon>
        <taxon>Bacillales</taxon>
        <taxon>Anoxybacillaceae</taxon>
        <taxon>Parageobacillus</taxon>
    </lineage>
</organism>
<evidence type="ECO:0000256" key="9">
    <source>
        <dbReference type="ARBA" id="ARBA00023049"/>
    </source>
</evidence>
<dbReference type="AlphaFoldDB" id="A0A1I0SQB6"/>
<dbReference type="EMBL" id="FOJS01000003">
    <property type="protein sequence ID" value="SFA41679.1"/>
    <property type="molecule type" value="Genomic_DNA"/>
</dbReference>
<dbReference type="InterPro" id="IPR036034">
    <property type="entry name" value="PDZ_sf"/>
</dbReference>
<dbReference type="InterPro" id="IPR004387">
    <property type="entry name" value="Pept_M50_Zn"/>
</dbReference>